<comment type="caution">
    <text evidence="2">The sequence shown here is derived from an EMBL/GenBank/DDBJ whole genome shotgun (WGS) entry which is preliminary data.</text>
</comment>
<evidence type="ECO:0000256" key="1">
    <source>
        <dbReference type="SAM" id="MobiDB-lite"/>
    </source>
</evidence>
<sequence>MPCQCSRDVDCPSYHPPSVSDPLNAGSSTILPAYLEKYLLLPTGAPPSGASTPRSHRTLIRSLSNPLPYPDPVPDPEPFPGPGKDTYLTPSGGANPYPPAVSHSAQNHVGGTPLLLRQARQSGPTLAPPAPPTTGLAPDLDPSTSTNILLAAGPRERDLDLDLDRSTDLTIPVPAPGRERDEALVLDDEMVRADLLLPLLRAVLARGASKSVDADEYDEVEEVDNGEDDRGEEKVVDVDCVLPE</sequence>
<protein>
    <submittedName>
        <fullName evidence="2">Uncharacterized protein</fullName>
    </submittedName>
</protein>
<gene>
    <name evidence="2" type="ORF">VTJ49DRAFT_3841</name>
</gene>
<dbReference type="EMBL" id="JAZGSY010000003">
    <property type="protein sequence ID" value="KAL1844185.1"/>
    <property type="molecule type" value="Genomic_DNA"/>
</dbReference>
<name>A0ABR3VQI7_HUMIN</name>
<dbReference type="Proteomes" id="UP001583172">
    <property type="component" value="Unassembled WGS sequence"/>
</dbReference>
<feature type="region of interest" description="Disordered" evidence="1">
    <location>
        <begin position="121"/>
        <end position="147"/>
    </location>
</feature>
<evidence type="ECO:0000313" key="2">
    <source>
        <dbReference type="EMBL" id="KAL1844185.1"/>
    </source>
</evidence>
<feature type="compositionally biased region" description="Pro residues" evidence="1">
    <location>
        <begin position="67"/>
        <end position="81"/>
    </location>
</feature>
<feature type="region of interest" description="Disordered" evidence="1">
    <location>
        <begin position="1"/>
        <end position="25"/>
    </location>
</feature>
<feature type="region of interest" description="Disordered" evidence="1">
    <location>
        <begin position="62"/>
        <end position="96"/>
    </location>
</feature>
<evidence type="ECO:0000313" key="3">
    <source>
        <dbReference type="Proteomes" id="UP001583172"/>
    </source>
</evidence>
<keyword evidence="3" id="KW-1185">Reference proteome</keyword>
<accession>A0ABR3VQI7</accession>
<proteinExistence type="predicted"/>
<reference evidence="2 3" key="1">
    <citation type="journal article" date="2024" name="Commun. Biol.">
        <title>Comparative genomic analysis of thermophilic fungi reveals convergent evolutionary adaptations and gene losses.</title>
        <authorList>
            <person name="Steindorff A.S."/>
            <person name="Aguilar-Pontes M.V."/>
            <person name="Robinson A.J."/>
            <person name="Andreopoulos B."/>
            <person name="LaButti K."/>
            <person name="Kuo A."/>
            <person name="Mondo S."/>
            <person name="Riley R."/>
            <person name="Otillar R."/>
            <person name="Haridas S."/>
            <person name="Lipzen A."/>
            <person name="Grimwood J."/>
            <person name="Schmutz J."/>
            <person name="Clum A."/>
            <person name="Reid I.D."/>
            <person name="Moisan M.C."/>
            <person name="Butler G."/>
            <person name="Nguyen T.T.M."/>
            <person name="Dewar K."/>
            <person name="Conant G."/>
            <person name="Drula E."/>
            <person name="Henrissat B."/>
            <person name="Hansel C."/>
            <person name="Singer S."/>
            <person name="Hutchinson M.I."/>
            <person name="de Vries R.P."/>
            <person name="Natvig D.O."/>
            <person name="Powell A.J."/>
            <person name="Tsang A."/>
            <person name="Grigoriev I.V."/>
        </authorList>
    </citation>
    <scope>NUCLEOTIDE SEQUENCE [LARGE SCALE GENOMIC DNA]</scope>
    <source>
        <strain evidence="2 3">CBS 620.91</strain>
    </source>
</reference>
<feature type="compositionally biased region" description="Acidic residues" evidence="1">
    <location>
        <begin position="214"/>
        <end position="230"/>
    </location>
</feature>
<organism evidence="2 3">
    <name type="scientific">Humicola insolens</name>
    <name type="common">Soft-rot fungus</name>
    <dbReference type="NCBI Taxonomy" id="85995"/>
    <lineage>
        <taxon>Eukaryota</taxon>
        <taxon>Fungi</taxon>
        <taxon>Dikarya</taxon>
        <taxon>Ascomycota</taxon>
        <taxon>Pezizomycotina</taxon>
        <taxon>Sordariomycetes</taxon>
        <taxon>Sordariomycetidae</taxon>
        <taxon>Sordariales</taxon>
        <taxon>Chaetomiaceae</taxon>
        <taxon>Mycothermus</taxon>
    </lineage>
</organism>
<feature type="region of interest" description="Disordered" evidence="1">
    <location>
        <begin position="211"/>
        <end position="244"/>
    </location>
</feature>